<organism evidence="2 3">
    <name type="scientific">Planktothrix paucivesiculata PCC 9631</name>
    <dbReference type="NCBI Taxonomy" id="671071"/>
    <lineage>
        <taxon>Bacteria</taxon>
        <taxon>Bacillati</taxon>
        <taxon>Cyanobacteriota</taxon>
        <taxon>Cyanophyceae</taxon>
        <taxon>Oscillatoriophycideae</taxon>
        <taxon>Oscillatoriales</taxon>
        <taxon>Microcoleaceae</taxon>
        <taxon>Planktothrix</taxon>
    </lineage>
</organism>
<comment type="caution">
    <text evidence="2">The sequence shown here is derived from an EMBL/GenBank/DDBJ whole genome shotgun (WGS) entry which is preliminary data.</text>
</comment>
<proteinExistence type="predicted"/>
<feature type="transmembrane region" description="Helical" evidence="1">
    <location>
        <begin position="224"/>
        <end position="241"/>
    </location>
</feature>
<evidence type="ECO:0000313" key="3">
    <source>
        <dbReference type="Proteomes" id="UP000182190"/>
    </source>
</evidence>
<feature type="transmembrane region" description="Helical" evidence="1">
    <location>
        <begin position="194"/>
        <end position="212"/>
    </location>
</feature>
<sequence length="477" mass="56050">MKNTVSVKKNQNIPWFEQLMAMVATLNYGLVLFNLSYTDLRDYYFNYIPVLTQVYDPIKGIEPHQTTEKYLDTIEQLKSTVAETSLYSAETEEILGKLRNQSEEIINENPFAIAEKSGTLERIKNRMREQIKNPNNSAKEAFNILWSSSYLRQQGYDQQIQWFEKNITPLIATNYYRSISETGKFTRTFWKVDLPFTIIFILEFLARTYLISRRYSKVTWFDAMLWRWYDVFLFLPIFRLLRIIPVAIRLNQVHFITLEPIRIQITRGFVAAIARELTEFVVVEVIQQIQGEIRRGDIFKQLFLNPNKPYLDINNVNEIEAIANHLIQIVVYKVIPKLELDIESLLRYNIEQVIEQSPVIQQFKTIPGLQQIPQQIQERIITELSKLATEGPQEAYQTVTKAMNDPVGTKLSNQLVKNFNKILGEELQKEQGLEEIQTLLVDFLEEFKINYIQQVDESNFEQVLAQLQQQKHLKETK</sequence>
<evidence type="ECO:0000313" key="2">
    <source>
        <dbReference type="EMBL" id="VXD25574.1"/>
    </source>
</evidence>
<keyword evidence="1" id="KW-1133">Transmembrane helix</keyword>
<keyword evidence="1" id="KW-0812">Transmembrane</keyword>
<keyword evidence="3" id="KW-1185">Reference proteome</keyword>
<evidence type="ECO:0000256" key="1">
    <source>
        <dbReference type="SAM" id="Phobius"/>
    </source>
</evidence>
<dbReference type="Proteomes" id="UP000182190">
    <property type="component" value="Unassembled WGS sequence"/>
</dbReference>
<accession>A0A7Z9C0N4</accession>
<feature type="transmembrane region" description="Helical" evidence="1">
    <location>
        <begin position="20"/>
        <end position="37"/>
    </location>
</feature>
<name>A0A7Z9C0N4_9CYAN</name>
<dbReference type="AlphaFoldDB" id="A0A7Z9C0N4"/>
<keyword evidence="1" id="KW-0472">Membrane</keyword>
<dbReference type="RefSeq" id="WP_231516788.1">
    <property type="nucleotide sequence ID" value="NZ_LR735022.1"/>
</dbReference>
<reference evidence="2" key="1">
    <citation type="submission" date="2019-10" db="EMBL/GenBank/DDBJ databases">
        <authorList>
            <consortium name="Genoscope - CEA"/>
            <person name="William W."/>
        </authorList>
    </citation>
    <scope>NUCLEOTIDE SEQUENCE [LARGE SCALE GENOMIC DNA]</scope>
    <source>
        <strain evidence="2">BBR_PRJEB10994</strain>
    </source>
</reference>
<gene>
    <name evidence="2" type="ORF">PL9631_960003</name>
</gene>
<protein>
    <submittedName>
        <fullName evidence="2">Uncharacterized protein</fullName>
    </submittedName>
</protein>
<dbReference type="EMBL" id="CZCS02000241">
    <property type="protein sequence ID" value="VXD25574.1"/>
    <property type="molecule type" value="Genomic_DNA"/>
</dbReference>